<dbReference type="InterPro" id="IPR036875">
    <property type="entry name" value="Znf_CCHC_sf"/>
</dbReference>
<dbReference type="EMBL" id="BKCJ010001379">
    <property type="protein sequence ID" value="GEU41001.1"/>
    <property type="molecule type" value="Genomic_DNA"/>
</dbReference>
<sequence length="1873" mass="214443">MVKKQKIKNEKETKELNECIEIIQDNGDDVTIEATHLPSKSPTIIDYKIHIDVKKKYFQIFRADGNSQMYLAFSTMLKNFNREDLEFLQKIVKERFKKTQLVDDMNEYLVLTIKTMFEHHVEDNIWKSQQGLTKVTNWKLFDSCGVYCVSLQTTHYYLLVEKMYPLRKYTLQQMWNDVRLQVDYEYEMAYDLLRLKDDIRINNDIMRFSSCDKGREWKKHHIKNLEEDLGEEEPKLPMRSIPRTDEASQILGARRSLDIFCCGLIVSLFLLQVNIGTDKKRCHTMLNKGKMDLEYLKQVFEELLSMKLVNYVTHILPCLDGPSITNTSAVSSKLQSLCSDDDLWSPISKSTWPSIIDPRVDNLISTFPGGHRSFYKDSFGALFTEVSHSNRYCSLSSSSQKPQPDCCLTELISVVDIRNKDDIIYSKVEVTPTTSIFLSSSLWIDLLDHHTSPDQATLSHRKESVTLNWIIINPTLKRSGIVSSIKLSLLRNFDQEEPVPVFKIFSELKMDQDSAHIMAALKVPMLRPGEFEIWRMRIEQYIQMIDYALWEGSLEVKVRSTLMMGIPNEHQLKFNSIKDAKLLLEAVEKWFGGNDSTMKTQRNLLKQQFENFSAPSTEMLDQTFDGHQNTHANAPNSSNIDSMSDVVICTFLASQPNSPQIAHEDLRKIPPDDLEEIDLKWQMVMLTMRARRFLKNTGRKLTVNGNETIGFDKSKVECFNCHKRGYFARKCRAPRKQDNQNRESFGRNMPVETTNSLALVSCDGLGGYDSSDQAEEGPNYALMAYSTSSSNFEIVDNYKKRLGYESYNAVPPPYTGMFMPFKPDLSYIGLEEFTSESIVEKSRAKTSEYEPVSKSSTKETKEVRKDNGALIIEDWVSDNEEDSVSQPKGNPQMDLHDRKVIDSRCSRNMSYLTDYEEIDGGYVSFRGNPKGGRITGKEAVSTACYVHNRLLVVKPYNKTPYKLFHGRTPALSFVKPLRYPVIILNTINHLGNFDGMADEGFFVGYSLNSKAFRVFNNRIRIMEENLHIRFSENTLTSVGSEPDWLFDIDSLTKTMNYEPVVAQSNEFADDGFQPLNDYGNKVDEDSMSESECKDQEKENSVNSTNRVNIVNSTVNIVGPSEVNVVGKSIELPDDLNMLELEDISIFENSNEDIGVEVDLHDLESTFQVIQALKDPSWIEAMQEELLQFKLQEVWTLVDLPNGKRAIGSKWVVRNKLDEKGIMIRNKARLVAQGYTQEEGIDYDEVFAPVARIEEIRLFLAFVSFKDFLVYQMDIKSAFLYGKIEEKVYMCQPPGFEDPDFPDKVYKMSSMGELTFFLGLQVKQKKDGIFISQDKYVAEILKKCEFTEVKTASTPMETQKPFLKDEDGKEVDVHILILWQYKKQTMVANSTTKAEYVAALSCCGQVLWIQNQLLDCGNLEGSANVLMYPWFIQTFLDKQLDELPTHKEKYDAPSHTKKVFTNMKRIGKGFSSRVTPLFLTMVVQNQSEMGEGGDRLVRVAITVSSLEAEQDSGNILKTQSKETPNELSSLRTSSGGGSRCQEAMRIPLLIISMRVSKASNDSLLARGDESLDKEDASKQGRIETINADEEINLVSEHADDVNDEGMEVVEEEVVEVVSATKLIAKVVSVAGNEVNVANVPSSQSSLSERDYYTREEGVYNNKNGFFTTTTEQEQAALTHDEKAKLFVELLEKRRKFFTAKRAKEKRSKPLTKAQQRNIMCTYLKNMEGCKMKDLNHFNFGTIKEKFDKAFKRVNMFVDKDTELVVVGKKKRKGEGSEKRVGDELIQEQAKKQKVDDDDKETGELQKLMEIILTQEEVAIDAVRLAVKTPIIRWKIHKEGKKSYYQILRAREKSQNYLVLCHMLKNFNREDLEDL</sequence>
<dbReference type="InterPro" id="IPR013103">
    <property type="entry name" value="RVT_2"/>
</dbReference>
<evidence type="ECO:0000256" key="1">
    <source>
        <dbReference type="SAM" id="MobiDB-lite"/>
    </source>
</evidence>
<dbReference type="SUPFAM" id="SSF81383">
    <property type="entry name" value="F-box domain"/>
    <property type="match status" value="1"/>
</dbReference>
<feature type="compositionally biased region" description="Basic and acidic residues" evidence="1">
    <location>
        <begin position="1080"/>
        <end position="1099"/>
    </location>
</feature>
<proteinExistence type="predicted"/>
<dbReference type="GO" id="GO:0008270">
    <property type="term" value="F:zinc ion binding"/>
    <property type="evidence" value="ECO:0007669"/>
    <property type="project" value="InterPro"/>
</dbReference>
<dbReference type="PANTHER" id="PTHR33736:SF34">
    <property type="entry name" value="F-BOX-LIKE DOMAIN SUPERFAMILY PROTEIN"/>
    <property type="match status" value="1"/>
</dbReference>
<protein>
    <submittedName>
        <fullName evidence="3">Retrovirus-related Pol polyprotein from transposon TNT 1-94</fullName>
    </submittedName>
</protein>
<organism evidence="3">
    <name type="scientific">Tanacetum cinerariifolium</name>
    <name type="common">Dalmatian daisy</name>
    <name type="synonym">Chrysanthemum cinerariifolium</name>
    <dbReference type="NCBI Taxonomy" id="118510"/>
    <lineage>
        <taxon>Eukaryota</taxon>
        <taxon>Viridiplantae</taxon>
        <taxon>Streptophyta</taxon>
        <taxon>Embryophyta</taxon>
        <taxon>Tracheophyta</taxon>
        <taxon>Spermatophyta</taxon>
        <taxon>Magnoliopsida</taxon>
        <taxon>eudicotyledons</taxon>
        <taxon>Gunneridae</taxon>
        <taxon>Pentapetalae</taxon>
        <taxon>asterids</taxon>
        <taxon>campanulids</taxon>
        <taxon>Asterales</taxon>
        <taxon>Asteraceae</taxon>
        <taxon>Asteroideae</taxon>
        <taxon>Anthemideae</taxon>
        <taxon>Anthemidinae</taxon>
        <taxon>Tanacetum</taxon>
    </lineage>
</organism>
<dbReference type="InterPro" id="IPR036047">
    <property type="entry name" value="F-box-like_dom_sf"/>
</dbReference>
<dbReference type="SUPFAM" id="SSF57756">
    <property type="entry name" value="Retrovirus zinc finger-like domains"/>
    <property type="match status" value="1"/>
</dbReference>
<feature type="domain" description="Reverse transcriptase Ty1/copia-type" evidence="2">
    <location>
        <begin position="1192"/>
        <end position="1307"/>
    </location>
</feature>
<reference evidence="3" key="1">
    <citation type="journal article" date="2019" name="Sci. Rep.">
        <title>Draft genome of Tanacetum cinerariifolium, the natural source of mosquito coil.</title>
        <authorList>
            <person name="Yamashiro T."/>
            <person name="Shiraishi A."/>
            <person name="Satake H."/>
            <person name="Nakayama K."/>
        </authorList>
    </citation>
    <scope>NUCLEOTIDE SEQUENCE</scope>
</reference>
<name>A0A6L2JV92_TANCI</name>
<feature type="region of interest" description="Disordered" evidence="1">
    <location>
        <begin position="1080"/>
        <end position="1102"/>
    </location>
</feature>
<evidence type="ECO:0000313" key="3">
    <source>
        <dbReference type="EMBL" id="GEU41001.1"/>
    </source>
</evidence>
<dbReference type="InterPro" id="IPR045283">
    <property type="entry name" value="AT3G44326-like"/>
</dbReference>
<accession>A0A6L2JV92</accession>
<feature type="region of interest" description="Disordered" evidence="1">
    <location>
        <begin position="1518"/>
        <end position="1538"/>
    </location>
</feature>
<comment type="caution">
    <text evidence="3">The sequence shown here is derived from an EMBL/GenBank/DDBJ whole genome shotgun (WGS) entry which is preliminary data.</text>
</comment>
<gene>
    <name evidence="3" type="ORF">Tci_012979</name>
</gene>
<dbReference type="GO" id="GO:0003676">
    <property type="term" value="F:nucleic acid binding"/>
    <property type="evidence" value="ECO:0007669"/>
    <property type="project" value="InterPro"/>
</dbReference>
<evidence type="ECO:0000259" key="2">
    <source>
        <dbReference type="Pfam" id="PF07727"/>
    </source>
</evidence>
<dbReference type="PANTHER" id="PTHR33736">
    <property type="entry name" value="F-BOX PROTEIN-RELATED"/>
    <property type="match status" value="1"/>
</dbReference>
<dbReference type="Pfam" id="PF07727">
    <property type="entry name" value="RVT_2"/>
    <property type="match status" value="1"/>
</dbReference>